<gene>
    <name evidence="8" type="ORF">NIES4072_71450</name>
</gene>
<dbReference type="PANTHER" id="PTHR47245:SF1">
    <property type="entry name" value="FOLDASE PROTEIN PRSA"/>
    <property type="match status" value="1"/>
</dbReference>
<evidence type="ECO:0000313" key="9">
    <source>
        <dbReference type="Proteomes" id="UP000245124"/>
    </source>
</evidence>
<dbReference type="AlphaFoldDB" id="A0A2R5G4P5"/>
<dbReference type="PROSITE" id="PS50198">
    <property type="entry name" value="PPIC_PPIASE_2"/>
    <property type="match status" value="1"/>
</dbReference>
<dbReference type="SUPFAM" id="SSF54534">
    <property type="entry name" value="FKBP-like"/>
    <property type="match status" value="1"/>
</dbReference>
<keyword evidence="3" id="KW-0732">Signal</keyword>
<organism evidence="8 9">
    <name type="scientific">Nostoc commune NIES-4072</name>
    <dbReference type="NCBI Taxonomy" id="2005467"/>
    <lineage>
        <taxon>Bacteria</taxon>
        <taxon>Bacillati</taxon>
        <taxon>Cyanobacteriota</taxon>
        <taxon>Cyanophyceae</taxon>
        <taxon>Nostocales</taxon>
        <taxon>Nostocaceae</taxon>
        <taxon>Nostoc</taxon>
    </lineage>
</organism>
<evidence type="ECO:0000256" key="2">
    <source>
        <dbReference type="ARBA" id="ARBA00013194"/>
    </source>
</evidence>
<dbReference type="EC" id="5.2.1.8" evidence="2"/>
<protein>
    <recommendedName>
        <fullName evidence="2">peptidylprolyl isomerase</fullName>
        <ecNumber evidence="2">5.2.1.8</ecNumber>
    </recommendedName>
</protein>
<comment type="catalytic activity">
    <reaction evidence="1">
        <text>[protein]-peptidylproline (omega=180) = [protein]-peptidylproline (omega=0)</text>
        <dbReference type="Rhea" id="RHEA:16237"/>
        <dbReference type="Rhea" id="RHEA-COMP:10747"/>
        <dbReference type="Rhea" id="RHEA-COMP:10748"/>
        <dbReference type="ChEBI" id="CHEBI:83833"/>
        <dbReference type="ChEBI" id="CHEBI:83834"/>
        <dbReference type="EC" id="5.2.1.8"/>
    </reaction>
</comment>
<dbReference type="PANTHER" id="PTHR47245">
    <property type="entry name" value="PEPTIDYLPROLYL ISOMERASE"/>
    <property type="match status" value="1"/>
</dbReference>
<reference evidence="8 9" key="1">
    <citation type="submission" date="2017-06" db="EMBL/GenBank/DDBJ databases">
        <title>Genome sequencing of cyanobaciteial culture collection at National Institute for Environmental Studies (NIES).</title>
        <authorList>
            <person name="Hirose Y."/>
            <person name="Shimura Y."/>
            <person name="Fujisawa T."/>
            <person name="Nakamura Y."/>
            <person name="Kawachi M."/>
        </authorList>
    </citation>
    <scope>NUCLEOTIDE SEQUENCE [LARGE SCALE GENOMIC DNA]</scope>
    <source>
        <strain evidence="8 9">NIES-4072</strain>
    </source>
</reference>
<keyword evidence="5 6" id="KW-0413">Isomerase</keyword>
<dbReference type="Proteomes" id="UP000245124">
    <property type="component" value="Unassembled WGS sequence"/>
</dbReference>
<dbReference type="InterPro" id="IPR027304">
    <property type="entry name" value="Trigger_fact/SurA_dom_sf"/>
</dbReference>
<keyword evidence="9" id="KW-1185">Reference proteome</keyword>
<evidence type="ECO:0000256" key="3">
    <source>
        <dbReference type="ARBA" id="ARBA00022729"/>
    </source>
</evidence>
<dbReference type="InterPro" id="IPR000297">
    <property type="entry name" value="PPIase_PpiC"/>
</dbReference>
<dbReference type="Gene3D" id="1.10.4030.10">
    <property type="entry name" value="Porin chaperone SurA, peptide-binding domain"/>
    <property type="match status" value="1"/>
</dbReference>
<dbReference type="GO" id="GO:0003755">
    <property type="term" value="F:peptidyl-prolyl cis-trans isomerase activity"/>
    <property type="evidence" value="ECO:0007669"/>
    <property type="project" value="UniProtKB-KW"/>
</dbReference>
<dbReference type="SUPFAM" id="SSF109998">
    <property type="entry name" value="Triger factor/SurA peptide-binding domain-like"/>
    <property type="match status" value="1"/>
</dbReference>
<keyword evidence="4 6" id="KW-0697">Rotamase</keyword>
<evidence type="ECO:0000256" key="1">
    <source>
        <dbReference type="ARBA" id="ARBA00000971"/>
    </source>
</evidence>
<comment type="caution">
    <text evidence="8">The sequence shown here is derived from an EMBL/GenBank/DDBJ whole genome shotgun (WGS) entry which is preliminary data.</text>
</comment>
<dbReference type="OrthoDB" id="530022at2"/>
<feature type="domain" description="PpiC" evidence="7">
    <location>
        <begin position="93"/>
        <end position="208"/>
    </location>
</feature>
<dbReference type="InterPro" id="IPR046357">
    <property type="entry name" value="PPIase_dom_sf"/>
</dbReference>
<evidence type="ECO:0000256" key="6">
    <source>
        <dbReference type="PROSITE-ProRule" id="PRU00278"/>
    </source>
</evidence>
<evidence type="ECO:0000256" key="4">
    <source>
        <dbReference type="ARBA" id="ARBA00023110"/>
    </source>
</evidence>
<accession>A0A2R5G4P5</accession>
<dbReference type="EMBL" id="BDUD01000002">
    <property type="protein sequence ID" value="GBG23433.1"/>
    <property type="molecule type" value="Genomic_DNA"/>
</dbReference>
<evidence type="ECO:0000256" key="5">
    <source>
        <dbReference type="ARBA" id="ARBA00023235"/>
    </source>
</evidence>
<dbReference type="Pfam" id="PF00639">
    <property type="entry name" value="Rotamase"/>
    <property type="match status" value="1"/>
</dbReference>
<dbReference type="InterPro" id="IPR050245">
    <property type="entry name" value="PrsA_foldase"/>
</dbReference>
<evidence type="ECO:0000259" key="7">
    <source>
        <dbReference type="PROSITE" id="PS50198"/>
    </source>
</evidence>
<proteinExistence type="predicted"/>
<dbReference type="Gene3D" id="3.10.50.40">
    <property type="match status" value="1"/>
</dbReference>
<evidence type="ECO:0000313" key="8">
    <source>
        <dbReference type="EMBL" id="GBG23433.1"/>
    </source>
</evidence>
<dbReference type="RefSeq" id="WP_109013273.1">
    <property type="nucleotide sequence ID" value="NZ_BDUD01000002.1"/>
</dbReference>
<sequence>MLEVATVSLDEILNQIKISCQIPSVIEGILTRKIISQTAQEIGIEVEPEELQQAADNLRLMNNLTSADATWSWLQKHSLSLDEFEELVYYTVISSKLAQYLFVDKVEPFFVEHQIDYAQVVMYEVVLDDFDLAIELFYALGEGEMSFHEIAHQYIQDTELRRKGGYRGILSRADLKPEISAAVFAATPPQVVKPILTSIGAHLILVEEVIEPQLDEMLRLKILSDLFSQWLKQQIEPISGFAATFMEN</sequence>
<name>A0A2R5G4P5_NOSCO</name>